<evidence type="ECO:0000313" key="2">
    <source>
        <dbReference type="Proteomes" id="UP001530315"/>
    </source>
</evidence>
<dbReference type="AlphaFoldDB" id="A0ABD3QRS3"/>
<comment type="caution">
    <text evidence="1">The sequence shown here is derived from an EMBL/GenBank/DDBJ whole genome shotgun (WGS) entry which is preliminary data.</text>
</comment>
<dbReference type="EMBL" id="JALLAZ020000129">
    <property type="protein sequence ID" value="KAL3802940.1"/>
    <property type="molecule type" value="Genomic_DNA"/>
</dbReference>
<accession>A0ABD3QRS3</accession>
<protein>
    <submittedName>
        <fullName evidence="1">Uncharacterized protein</fullName>
    </submittedName>
</protein>
<gene>
    <name evidence="1" type="ORF">ACHAW5_008416</name>
</gene>
<sequence>MRFYYSAAAAATSPFVSAFTSYPYVGRSSQRVNVLFCVGKNEESLALKKLEQVLETSSSAGAKAIAKMDLQERTKRAMLAEAVEDRIFELSEELELLIKQNDGCESFSEFPDDVREEALEIAKQTKALQVQYDDLVNGRPSLLLDLEGAFANDSLSHPPSFGDNHK</sequence>
<organism evidence="1 2">
    <name type="scientific">Stephanodiscus triporus</name>
    <dbReference type="NCBI Taxonomy" id="2934178"/>
    <lineage>
        <taxon>Eukaryota</taxon>
        <taxon>Sar</taxon>
        <taxon>Stramenopiles</taxon>
        <taxon>Ochrophyta</taxon>
        <taxon>Bacillariophyta</taxon>
        <taxon>Coscinodiscophyceae</taxon>
        <taxon>Thalassiosirophycidae</taxon>
        <taxon>Stephanodiscales</taxon>
        <taxon>Stephanodiscaceae</taxon>
        <taxon>Stephanodiscus</taxon>
    </lineage>
</organism>
<evidence type="ECO:0000313" key="1">
    <source>
        <dbReference type="EMBL" id="KAL3802940.1"/>
    </source>
</evidence>
<reference evidence="1 2" key="1">
    <citation type="submission" date="2024-10" db="EMBL/GenBank/DDBJ databases">
        <title>Updated reference genomes for cyclostephanoid diatoms.</title>
        <authorList>
            <person name="Roberts W.R."/>
            <person name="Alverson A.J."/>
        </authorList>
    </citation>
    <scope>NUCLEOTIDE SEQUENCE [LARGE SCALE GENOMIC DNA]</scope>
    <source>
        <strain evidence="1 2">AJA276-08</strain>
    </source>
</reference>
<name>A0ABD3QRS3_9STRA</name>
<proteinExistence type="predicted"/>
<keyword evidence="2" id="KW-1185">Reference proteome</keyword>
<dbReference type="Proteomes" id="UP001530315">
    <property type="component" value="Unassembled WGS sequence"/>
</dbReference>